<dbReference type="OrthoDB" id="7595957at2"/>
<protein>
    <submittedName>
        <fullName evidence="2">Uncharacterized protein</fullName>
    </submittedName>
</protein>
<sequence>MQDYVTPSGLIMLGAIATCIALLIAAIAATPAATKSGWMLVRPGSMHWFSFYCSAALFALIAWVWIFVGSARSDAAFQMRIAFWLSFTFGIGAVYSGVLIRKLCKMALRMRGRQIAYVDSDGREASQSIDNFTAFRRRWRGDYQLLFNDGTVITLDPYAKNSDEFMGRLFDEPLPEEL</sequence>
<dbReference type="EMBL" id="QRGP01000001">
    <property type="protein sequence ID" value="RDV07692.1"/>
    <property type="molecule type" value="Genomic_DNA"/>
</dbReference>
<feature type="transmembrane region" description="Helical" evidence="1">
    <location>
        <begin position="6"/>
        <end position="28"/>
    </location>
</feature>
<keyword evidence="1" id="KW-1133">Transmembrane helix</keyword>
<keyword evidence="1" id="KW-0472">Membrane</keyword>
<keyword evidence="1" id="KW-0812">Transmembrane</keyword>
<dbReference type="Proteomes" id="UP000263833">
    <property type="component" value="Unassembled WGS sequence"/>
</dbReference>
<keyword evidence="3" id="KW-1185">Reference proteome</keyword>
<comment type="caution">
    <text evidence="2">The sequence shown here is derived from an EMBL/GenBank/DDBJ whole genome shotgun (WGS) entry which is preliminary data.</text>
</comment>
<organism evidence="2 3">
    <name type="scientific">Sphingorhabdus pulchriflava</name>
    <dbReference type="NCBI Taxonomy" id="2292257"/>
    <lineage>
        <taxon>Bacteria</taxon>
        <taxon>Pseudomonadati</taxon>
        <taxon>Pseudomonadota</taxon>
        <taxon>Alphaproteobacteria</taxon>
        <taxon>Sphingomonadales</taxon>
        <taxon>Sphingomonadaceae</taxon>
        <taxon>Sphingorhabdus</taxon>
    </lineage>
</organism>
<dbReference type="RefSeq" id="WP_115549237.1">
    <property type="nucleotide sequence ID" value="NZ_QRGP01000001.1"/>
</dbReference>
<name>A0A371BJD3_9SPHN</name>
<feature type="transmembrane region" description="Helical" evidence="1">
    <location>
        <begin position="81"/>
        <end position="100"/>
    </location>
</feature>
<accession>A0A371BJD3</accession>
<gene>
    <name evidence="2" type="ORF">DXH95_10325</name>
</gene>
<reference evidence="3" key="1">
    <citation type="submission" date="2018-08" db="EMBL/GenBank/DDBJ databases">
        <authorList>
            <person name="Kim S.-J."/>
            <person name="Jung G.-Y."/>
        </authorList>
    </citation>
    <scope>NUCLEOTIDE SEQUENCE [LARGE SCALE GENOMIC DNA]</scope>
    <source>
        <strain evidence="3">GY_G</strain>
    </source>
</reference>
<evidence type="ECO:0000313" key="3">
    <source>
        <dbReference type="Proteomes" id="UP000263833"/>
    </source>
</evidence>
<proteinExistence type="predicted"/>
<feature type="transmembrane region" description="Helical" evidence="1">
    <location>
        <begin position="49"/>
        <end position="69"/>
    </location>
</feature>
<dbReference type="AlphaFoldDB" id="A0A371BJD3"/>
<evidence type="ECO:0000313" key="2">
    <source>
        <dbReference type="EMBL" id="RDV07692.1"/>
    </source>
</evidence>
<evidence type="ECO:0000256" key="1">
    <source>
        <dbReference type="SAM" id="Phobius"/>
    </source>
</evidence>